<feature type="transmembrane region" description="Helical" evidence="14">
    <location>
        <begin position="117"/>
        <end position="137"/>
    </location>
</feature>
<keyword evidence="9 14" id="KW-1133">Transmembrane helix</keyword>
<dbReference type="InterPro" id="IPR001734">
    <property type="entry name" value="Na/solute_symporter"/>
</dbReference>
<keyword evidence="7 14" id="KW-0812">Transmembrane</keyword>
<evidence type="ECO:0000256" key="5">
    <source>
        <dbReference type="ARBA" id="ARBA00022553"/>
    </source>
</evidence>
<dbReference type="InterPro" id="IPR004358">
    <property type="entry name" value="Sig_transdc_His_kin-like_C"/>
</dbReference>
<name>A0A840WNG9_9RHOB</name>
<dbReference type="CDD" id="cd00075">
    <property type="entry name" value="HATPase"/>
    <property type="match status" value="1"/>
</dbReference>
<dbReference type="SUPFAM" id="SSF55874">
    <property type="entry name" value="ATPase domain of HSP90 chaperone/DNA topoisomerase II/histidine kinase"/>
    <property type="match status" value="1"/>
</dbReference>
<feature type="transmembrane region" description="Helical" evidence="14">
    <location>
        <begin position="37"/>
        <end position="59"/>
    </location>
</feature>
<dbReference type="SMART" id="SM00388">
    <property type="entry name" value="HisKA"/>
    <property type="match status" value="1"/>
</dbReference>
<comment type="caution">
    <text evidence="16">The sequence shown here is derived from an EMBL/GenBank/DDBJ whole genome shotgun (WGS) entry which is preliminary data.</text>
</comment>
<feature type="region of interest" description="Disordered" evidence="13">
    <location>
        <begin position="878"/>
        <end position="905"/>
    </location>
</feature>
<organism evidence="16 17">
    <name type="scientific">Rubricella aquisinus</name>
    <dbReference type="NCBI Taxonomy" id="2028108"/>
    <lineage>
        <taxon>Bacteria</taxon>
        <taxon>Pseudomonadati</taxon>
        <taxon>Pseudomonadota</taxon>
        <taxon>Alphaproteobacteria</taxon>
        <taxon>Rhodobacterales</taxon>
        <taxon>Paracoccaceae</taxon>
        <taxon>Rubricella</taxon>
    </lineage>
</organism>
<evidence type="ECO:0000256" key="10">
    <source>
        <dbReference type="ARBA" id="ARBA00023012"/>
    </source>
</evidence>
<evidence type="ECO:0000256" key="14">
    <source>
        <dbReference type="SAM" id="Phobius"/>
    </source>
</evidence>
<dbReference type="GO" id="GO:0000155">
    <property type="term" value="F:phosphorelay sensor kinase activity"/>
    <property type="evidence" value="ECO:0007669"/>
    <property type="project" value="InterPro"/>
</dbReference>
<feature type="transmembrane region" description="Helical" evidence="14">
    <location>
        <begin position="323"/>
        <end position="356"/>
    </location>
</feature>
<feature type="transmembrane region" description="Helical" evidence="14">
    <location>
        <begin position="6"/>
        <end position="25"/>
    </location>
</feature>
<evidence type="ECO:0000256" key="13">
    <source>
        <dbReference type="SAM" id="MobiDB-lite"/>
    </source>
</evidence>
<dbReference type="InterPro" id="IPR036097">
    <property type="entry name" value="HisK_dim/P_sf"/>
</dbReference>
<dbReference type="PROSITE" id="PS50283">
    <property type="entry name" value="NA_SOLUT_SYMP_3"/>
    <property type="match status" value="1"/>
</dbReference>
<feature type="transmembrane region" description="Helical" evidence="14">
    <location>
        <begin position="157"/>
        <end position="176"/>
    </location>
</feature>
<dbReference type="GO" id="GO:0016020">
    <property type="term" value="C:membrane"/>
    <property type="evidence" value="ECO:0007669"/>
    <property type="project" value="UniProtKB-SubCell"/>
</dbReference>
<dbReference type="SMART" id="SM00387">
    <property type="entry name" value="HATPase_c"/>
    <property type="match status" value="1"/>
</dbReference>
<dbReference type="GO" id="GO:0022857">
    <property type="term" value="F:transmembrane transporter activity"/>
    <property type="evidence" value="ECO:0007669"/>
    <property type="project" value="InterPro"/>
</dbReference>
<evidence type="ECO:0000256" key="7">
    <source>
        <dbReference type="ARBA" id="ARBA00022692"/>
    </source>
</evidence>
<feature type="transmembrane region" description="Helical" evidence="14">
    <location>
        <begin position="409"/>
        <end position="430"/>
    </location>
</feature>
<dbReference type="InterPro" id="IPR038377">
    <property type="entry name" value="Na/Glc_symporter_sf"/>
</dbReference>
<accession>A0A840WNG9</accession>
<dbReference type="Gene3D" id="1.10.287.130">
    <property type="match status" value="1"/>
</dbReference>
<dbReference type="PANTHER" id="PTHR43711:SF30">
    <property type="entry name" value="HISTIDINE KINASE"/>
    <property type="match status" value="1"/>
</dbReference>
<evidence type="ECO:0000256" key="12">
    <source>
        <dbReference type="SAM" id="Coils"/>
    </source>
</evidence>
<dbReference type="Proteomes" id="UP000553766">
    <property type="component" value="Unassembled WGS sequence"/>
</dbReference>
<dbReference type="Gene3D" id="3.30.565.10">
    <property type="entry name" value="Histidine kinase-like ATPase, C-terminal domain"/>
    <property type="match status" value="1"/>
</dbReference>
<dbReference type="InterPro" id="IPR003661">
    <property type="entry name" value="HisK_dim/P_dom"/>
</dbReference>
<dbReference type="Pfam" id="PF02518">
    <property type="entry name" value="HATPase_c"/>
    <property type="match status" value="1"/>
</dbReference>
<evidence type="ECO:0000313" key="16">
    <source>
        <dbReference type="EMBL" id="MBB5515202.1"/>
    </source>
</evidence>
<evidence type="ECO:0000256" key="9">
    <source>
        <dbReference type="ARBA" id="ARBA00022989"/>
    </source>
</evidence>
<dbReference type="CDD" id="cd00082">
    <property type="entry name" value="HisKA"/>
    <property type="match status" value="1"/>
</dbReference>
<reference evidence="16 17" key="1">
    <citation type="submission" date="2020-08" db="EMBL/GenBank/DDBJ databases">
        <title>Genomic Encyclopedia of Type Strains, Phase IV (KMG-IV): sequencing the most valuable type-strain genomes for metagenomic binning, comparative biology and taxonomic classification.</title>
        <authorList>
            <person name="Goeker M."/>
        </authorList>
    </citation>
    <scope>NUCLEOTIDE SEQUENCE [LARGE SCALE GENOMIC DNA]</scope>
    <source>
        <strain evidence="16 17">DSM 103377</strain>
    </source>
</reference>
<dbReference type="AlphaFoldDB" id="A0A840WNG9"/>
<dbReference type="EMBL" id="JACIJS010000003">
    <property type="protein sequence ID" value="MBB5515202.1"/>
    <property type="molecule type" value="Genomic_DNA"/>
</dbReference>
<protein>
    <recommendedName>
        <fullName evidence="4">histidine kinase</fullName>
        <ecNumber evidence="4">2.7.13.3</ecNumber>
    </recommendedName>
</protein>
<dbReference type="InterPro" id="IPR005467">
    <property type="entry name" value="His_kinase_dom"/>
</dbReference>
<feature type="transmembrane region" description="Helical" evidence="14">
    <location>
        <begin position="237"/>
        <end position="257"/>
    </location>
</feature>
<evidence type="ECO:0000256" key="2">
    <source>
        <dbReference type="ARBA" id="ARBA00004141"/>
    </source>
</evidence>
<dbReference type="FunFam" id="1.10.287.130:FF:000001">
    <property type="entry name" value="Two-component sensor histidine kinase"/>
    <property type="match status" value="1"/>
</dbReference>
<feature type="coiled-coil region" evidence="12">
    <location>
        <begin position="627"/>
        <end position="665"/>
    </location>
</feature>
<evidence type="ECO:0000313" key="17">
    <source>
        <dbReference type="Proteomes" id="UP000553766"/>
    </source>
</evidence>
<dbReference type="CDD" id="cd10322">
    <property type="entry name" value="SLC5sbd"/>
    <property type="match status" value="1"/>
</dbReference>
<dbReference type="PANTHER" id="PTHR43711">
    <property type="entry name" value="TWO-COMPONENT HISTIDINE KINASE"/>
    <property type="match status" value="1"/>
</dbReference>
<keyword evidence="6" id="KW-0808">Transferase</keyword>
<keyword evidence="12" id="KW-0175">Coiled coil</keyword>
<keyword evidence="10" id="KW-0902">Two-component regulatory system</keyword>
<dbReference type="Pfam" id="PF00512">
    <property type="entry name" value="HisKA"/>
    <property type="match status" value="1"/>
</dbReference>
<keyword evidence="5" id="KW-0597">Phosphoprotein</keyword>
<evidence type="ECO:0000256" key="11">
    <source>
        <dbReference type="ARBA" id="ARBA00023136"/>
    </source>
</evidence>
<dbReference type="Gene3D" id="1.20.1730.10">
    <property type="entry name" value="Sodium/glucose cotransporter"/>
    <property type="match status" value="1"/>
</dbReference>
<feature type="transmembrane region" description="Helical" evidence="14">
    <location>
        <begin position="188"/>
        <end position="217"/>
    </location>
</feature>
<evidence type="ECO:0000259" key="15">
    <source>
        <dbReference type="PROSITE" id="PS50109"/>
    </source>
</evidence>
<proteinExistence type="inferred from homology"/>
<evidence type="ECO:0000256" key="1">
    <source>
        <dbReference type="ARBA" id="ARBA00000085"/>
    </source>
</evidence>
<keyword evidence="17" id="KW-1185">Reference proteome</keyword>
<comment type="similarity">
    <text evidence="3">Belongs to the sodium:solute symporter (SSF) (TC 2.A.21) family.</text>
</comment>
<feature type="transmembrane region" description="Helical" evidence="14">
    <location>
        <begin position="71"/>
        <end position="88"/>
    </location>
</feature>
<feature type="transmembrane region" description="Helical" evidence="14">
    <location>
        <begin position="493"/>
        <end position="514"/>
    </location>
</feature>
<evidence type="ECO:0000256" key="6">
    <source>
        <dbReference type="ARBA" id="ARBA00022679"/>
    </source>
</evidence>
<dbReference type="RefSeq" id="WP_184009554.1">
    <property type="nucleotide sequence ID" value="NZ_JACIJS010000003.1"/>
</dbReference>
<dbReference type="InterPro" id="IPR036890">
    <property type="entry name" value="HATPase_C_sf"/>
</dbReference>
<dbReference type="SUPFAM" id="SSF47384">
    <property type="entry name" value="Homodimeric domain of signal transducing histidine kinase"/>
    <property type="match status" value="1"/>
</dbReference>
<feature type="transmembrane region" description="Helical" evidence="14">
    <location>
        <begin position="377"/>
        <end position="397"/>
    </location>
</feature>
<gene>
    <name evidence="16" type="ORF">FHS89_001212</name>
</gene>
<dbReference type="EC" id="2.7.13.3" evidence="4"/>
<dbReference type="InterPro" id="IPR050736">
    <property type="entry name" value="Sensor_HK_Regulatory"/>
</dbReference>
<keyword evidence="11 14" id="KW-0472">Membrane</keyword>
<sequence length="905" mass="98052">MLTLDLIIAVCVGYVIVLFGVAYWAEERARRGQFGWLRSPLVYTLSISVYCTAWTYYGAVGSAARNGLEFAAIYVGPTLVFIGWWFILRKLVRIAREQRTTSIADLLSSRYGKSTRIGVIVTVMLVIATTPYIALQLQSLTVSFKVFLPPEEAALEFGDVTAFWIAAGLAVFAILFGTRNVDVNERHYGVVTAIALEAVIKLVALTSVGLYVVFWLSDGPGDVFSNLAQPALLSEDIFGARWATLVFLSATAVICLPRMFQVTVVENVDESHLATAGWAFPLYVFVISLFVLPIAIAGMTLLPEGSNPDLFVLTVPLTQGQNGLTLLAFLGGFSAATSMVVVSTIALSTMVSNHIVIPIWLAIARHDTRSSGDIRRVLLLARRMSIAVILALGYIYYRLTGGTGSLASIGLIAFCGAAQLLPSVIAGIYWQGATRTGAILAVSSGFAVWAYTLFLPSFEGAFLLNAALIEAGPFGIEALRPQALFGEDFSDPLVHALFWSMTVNIGALIAGSLFSRPRALETLQAGVFTDVFKRTADRPGMALQRTAKSEDLFELAQRILGREEAHEMFTEAARAQGKPYGLPDADPTLTQRLERELAGVIGAAAAHAMVTQISGYGAVTVGTLMRMADETAQIMEYTHRLEEKSNELEETAEQLRRANVQLKAIGVQKDAFLSQVSHELRTPMTSIRSFAEILREGADIPPEKSKRFISIIHDESQRLTRLLDEILDISVLEGGQITLRREDVTLDAVLTHAIAATEPLLTAHNVTLTRPKQAPDVVEADFDRLAQVFINVISNAVKYGRGDPARIDISTGGSRHVLEIDISDNGPGISPVDRERVFEKFARLGETTLAGGAGLGLPISREIMRNLGGELSVTGKGPGATFRISLPRRGSPALSSDQDAHPLHS</sequence>
<keyword evidence="8 16" id="KW-0418">Kinase</keyword>
<dbReference type="PRINTS" id="PR00344">
    <property type="entry name" value="BCTRLSENSOR"/>
</dbReference>
<evidence type="ECO:0000256" key="3">
    <source>
        <dbReference type="ARBA" id="ARBA00006434"/>
    </source>
</evidence>
<dbReference type="PROSITE" id="PS50109">
    <property type="entry name" value="HIS_KIN"/>
    <property type="match status" value="1"/>
</dbReference>
<feature type="transmembrane region" description="Helical" evidence="14">
    <location>
        <begin position="437"/>
        <end position="455"/>
    </location>
</feature>
<comment type="catalytic activity">
    <reaction evidence="1">
        <text>ATP + protein L-histidine = ADP + protein N-phospho-L-histidine.</text>
        <dbReference type="EC" id="2.7.13.3"/>
    </reaction>
</comment>
<evidence type="ECO:0000256" key="8">
    <source>
        <dbReference type="ARBA" id="ARBA00022777"/>
    </source>
</evidence>
<comment type="subcellular location">
    <subcellularLocation>
        <location evidence="2">Membrane</location>
        <topology evidence="2">Multi-pass membrane protein</topology>
    </subcellularLocation>
</comment>
<feature type="transmembrane region" description="Helical" evidence="14">
    <location>
        <begin position="278"/>
        <end position="303"/>
    </location>
</feature>
<dbReference type="InterPro" id="IPR003594">
    <property type="entry name" value="HATPase_dom"/>
</dbReference>
<evidence type="ECO:0000256" key="4">
    <source>
        <dbReference type="ARBA" id="ARBA00012438"/>
    </source>
</evidence>
<feature type="domain" description="Histidine kinase" evidence="15">
    <location>
        <begin position="675"/>
        <end position="890"/>
    </location>
</feature>